<reference evidence="6" key="2">
    <citation type="submission" date="2020-09" db="EMBL/GenBank/DDBJ databases">
        <authorList>
            <person name="Sun Q."/>
            <person name="Zhou Y."/>
        </authorList>
    </citation>
    <scope>NUCLEOTIDE SEQUENCE</scope>
    <source>
        <strain evidence="6">CGMCC 1.15478</strain>
    </source>
</reference>
<name>A0A916XEL5_9ACTN</name>
<evidence type="ECO:0000313" key="7">
    <source>
        <dbReference type="Proteomes" id="UP000641514"/>
    </source>
</evidence>
<feature type="chain" id="PRO_5039313426" description="Cold-shock protein" evidence="3">
    <location>
        <begin position="30"/>
        <end position="625"/>
    </location>
</feature>
<protein>
    <recommendedName>
        <fullName evidence="8">Cold-shock protein</fullName>
    </recommendedName>
</protein>
<dbReference type="Proteomes" id="UP000641514">
    <property type="component" value="Unassembled WGS sequence"/>
</dbReference>
<dbReference type="InterPro" id="IPR002502">
    <property type="entry name" value="Amidase_domain"/>
</dbReference>
<feature type="compositionally biased region" description="Pro residues" evidence="2">
    <location>
        <begin position="451"/>
        <end position="474"/>
    </location>
</feature>
<dbReference type="InterPro" id="IPR015510">
    <property type="entry name" value="PGRP"/>
</dbReference>
<evidence type="ECO:0000256" key="3">
    <source>
        <dbReference type="SAM" id="SignalP"/>
    </source>
</evidence>
<accession>A0A916XEL5</accession>
<dbReference type="EMBL" id="BMJH01000001">
    <property type="protein sequence ID" value="GGC64737.1"/>
    <property type="molecule type" value="Genomic_DNA"/>
</dbReference>
<dbReference type="PANTHER" id="PTHR11022">
    <property type="entry name" value="PEPTIDOGLYCAN RECOGNITION PROTEIN"/>
    <property type="match status" value="1"/>
</dbReference>
<dbReference type="Pfam" id="PF01510">
    <property type="entry name" value="Amidase_2"/>
    <property type="match status" value="1"/>
</dbReference>
<feature type="domain" description="N-acetylmuramoyl-L-alanine amidase" evidence="4">
    <location>
        <begin position="250"/>
        <end position="414"/>
    </location>
</feature>
<dbReference type="AlphaFoldDB" id="A0A916XEL5"/>
<evidence type="ECO:0000256" key="1">
    <source>
        <dbReference type="ARBA" id="ARBA00007553"/>
    </source>
</evidence>
<dbReference type="Gene3D" id="3.40.80.10">
    <property type="entry name" value="Peptidoglycan recognition protein-like"/>
    <property type="match status" value="1"/>
</dbReference>
<dbReference type="CDD" id="cd06583">
    <property type="entry name" value="PGRP"/>
    <property type="match status" value="1"/>
</dbReference>
<sequence length="625" mass="66632">MPKHHPRRFLTLSVAVGVAAAGSLIGLNATSTDIAYATDESEYAPTSIDEVALALDSTAVPTDIANPPRNIQSDDEPIVREVSQEMPFNMFGLTWDGEGDPQAYVRAKLDEDTWSEWFDLEPIDSDSDIADTSRQASDVVFVGDTTTVQISIGGKVSPVLSGDTDPEKPLAPEEAAPVGEPSDISRPLIYQPPAPERNGTAENLTAIIVRPSKAPILDEPSDISGEVSDIAGVPAKPNVVTRAQWGANENIRCRQPRENGGLGAVVVHHTAGNNNYTQDQSAQIVRGIYAYHAQTLGWCDVGYHGLVDKFGTIFEGRFGGMERDLQGAHTGGFNINTAGYAMLGHYNNVTPPRAQLESIAKLAGWRLALEDLSPTGSSTHYSEGTSFTWIPQGQPIRLTNIFAHRDVGYTDCPGHLGYQQMNLIRSMAAEYQASAGTGGGSDNDDTTDPAPTDPTPTDPAPTNPAPTNPAPSEPAPRTSWSSSELQGLGAQLPRLLGALRNNAVAAADEVDEAVAQRWYTLGGTEGVLGNIVEPIQTINDAVRFARFDNGTIYWSPSTGARGIWGAIGEEWLTMGAENGPLGMPVNEEYSVPEGIRADFQNGYILFDTATGGLSVEIQDAPIVVG</sequence>
<keyword evidence="3" id="KW-0732">Signal</keyword>
<dbReference type="SMART" id="SM00644">
    <property type="entry name" value="Ami_2"/>
    <property type="match status" value="1"/>
</dbReference>
<dbReference type="InterPro" id="IPR006619">
    <property type="entry name" value="PGRP_domain_met/bac"/>
</dbReference>
<feature type="signal peptide" evidence="3">
    <location>
        <begin position="1"/>
        <end position="29"/>
    </location>
</feature>
<dbReference type="InterPro" id="IPR013207">
    <property type="entry name" value="LGFP"/>
</dbReference>
<feature type="region of interest" description="Disordered" evidence="2">
    <location>
        <begin position="433"/>
        <end position="484"/>
    </location>
</feature>
<dbReference type="PANTHER" id="PTHR11022:SF41">
    <property type="entry name" value="PEPTIDOGLYCAN-RECOGNITION PROTEIN LC-RELATED"/>
    <property type="match status" value="1"/>
</dbReference>
<dbReference type="SMART" id="SM00701">
    <property type="entry name" value="PGRP"/>
    <property type="match status" value="1"/>
</dbReference>
<proteinExistence type="inferred from homology"/>
<evidence type="ECO:0000256" key="2">
    <source>
        <dbReference type="SAM" id="MobiDB-lite"/>
    </source>
</evidence>
<comment type="similarity">
    <text evidence="1">Belongs to the N-acetylmuramoyl-L-alanine amidase 2 family.</text>
</comment>
<evidence type="ECO:0000259" key="5">
    <source>
        <dbReference type="SMART" id="SM00701"/>
    </source>
</evidence>
<dbReference type="GO" id="GO:0008745">
    <property type="term" value="F:N-acetylmuramoyl-L-alanine amidase activity"/>
    <property type="evidence" value="ECO:0007669"/>
    <property type="project" value="InterPro"/>
</dbReference>
<dbReference type="GO" id="GO:0008270">
    <property type="term" value="F:zinc ion binding"/>
    <property type="evidence" value="ECO:0007669"/>
    <property type="project" value="InterPro"/>
</dbReference>
<evidence type="ECO:0008006" key="8">
    <source>
        <dbReference type="Google" id="ProtNLM"/>
    </source>
</evidence>
<feature type="domain" description="Peptidoglycan recognition protein family" evidence="5">
    <location>
        <begin position="237"/>
        <end position="385"/>
    </location>
</feature>
<feature type="region of interest" description="Disordered" evidence="2">
    <location>
        <begin position="157"/>
        <end position="185"/>
    </location>
</feature>
<organism evidence="6 7">
    <name type="scientific">Hoyosella rhizosphaerae</name>
    <dbReference type="NCBI Taxonomy" id="1755582"/>
    <lineage>
        <taxon>Bacteria</taxon>
        <taxon>Bacillati</taxon>
        <taxon>Actinomycetota</taxon>
        <taxon>Actinomycetes</taxon>
        <taxon>Mycobacteriales</taxon>
        <taxon>Hoyosellaceae</taxon>
        <taxon>Hoyosella</taxon>
    </lineage>
</organism>
<keyword evidence="7" id="KW-1185">Reference proteome</keyword>
<reference evidence="6" key="1">
    <citation type="journal article" date="2014" name="Int. J. Syst. Evol. Microbiol.">
        <title>Complete genome sequence of Corynebacterium casei LMG S-19264T (=DSM 44701T), isolated from a smear-ripened cheese.</title>
        <authorList>
            <consortium name="US DOE Joint Genome Institute (JGI-PGF)"/>
            <person name="Walter F."/>
            <person name="Albersmeier A."/>
            <person name="Kalinowski J."/>
            <person name="Ruckert C."/>
        </authorList>
    </citation>
    <scope>NUCLEOTIDE SEQUENCE</scope>
    <source>
        <strain evidence="6">CGMCC 1.15478</strain>
    </source>
</reference>
<dbReference type="InterPro" id="IPR036505">
    <property type="entry name" value="Amidase/PGRP_sf"/>
</dbReference>
<dbReference type="Pfam" id="PF08310">
    <property type="entry name" value="LGFP"/>
    <property type="match status" value="1"/>
</dbReference>
<comment type="caution">
    <text evidence="6">The sequence shown here is derived from an EMBL/GenBank/DDBJ whole genome shotgun (WGS) entry which is preliminary data.</text>
</comment>
<evidence type="ECO:0000313" key="6">
    <source>
        <dbReference type="EMBL" id="GGC64737.1"/>
    </source>
</evidence>
<dbReference type="RefSeq" id="WP_188672570.1">
    <property type="nucleotide sequence ID" value="NZ_BMJH01000001.1"/>
</dbReference>
<dbReference type="SUPFAM" id="SSF55846">
    <property type="entry name" value="N-acetylmuramoyl-L-alanine amidase-like"/>
    <property type="match status" value="1"/>
</dbReference>
<dbReference type="GO" id="GO:0009253">
    <property type="term" value="P:peptidoglycan catabolic process"/>
    <property type="evidence" value="ECO:0007669"/>
    <property type="project" value="InterPro"/>
</dbReference>
<gene>
    <name evidence="6" type="ORF">GCM10011410_16620</name>
</gene>
<evidence type="ECO:0000259" key="4">
    <source>
        <dbReference type="SMART" id="SM00644"/>
    </source>
</evidence>